<dbReference type="AlphaFoldDB" id="A0A8H4VT72"/>
<keyword evidence="3" id="KW-1185">Reference proteome</keyword>
<reference evidence="2 3" key="1">
    <citation type="submission" date="2019-12" db="EMBL/GenBank/DDBJ databases">
        <authorList>
            <person name="Floudas D."/>
            <person name="Bentzer J."/>
            <person name="Ahren D."/>
            <person name="Johansson T."/>
            <person name="Persson P."/>
            <person name="Tunlid A."/>
        </authorList>
    </citation>
    <scope>NUCLEOTIDE SEQUENCE [LARGE SCALE GENOMIC DNA]</scope>
    <source>
        <strain evidence="2 3">CBS 102.39</strain>
    </source>
</reference>
<dbReference type="EMBL" id="JAACJL010000006">
    <property type="protein sequence ID" value="KAF4621613.1"/>
    <property type="molecule type" value="Genomic_DNA"/>
</dbReference>
<organism evidence="2 3">
    <name type="scientific">Agrocybe pediades</name>
    <dbReference type="NCBI Taxonomy" id="84607"/>
    <lineage>
        <taxon>Eukaryota</taxon>
        <taxon>Fungi</taxon>
        <taxon>Dikarya</taxon>
        <taxon>Basidiomycota</taxon>
        <taxon>Agaricomycotina</taxon>
        <taxon>Agaricomycetes</taxon>
        <taxon>Agaricomycetidae</taxon>
        <taxon>Agaricales</taxon>
        <taxon>Agaricineae</taxon>
        <taxon>Strophariaceae</taxon>
        <taxon>Agrocybe</taxon>
    </lineage>
</organism>
<dbReference type="Proteomes" id="UP000521872">
    <property type="component" value="Unassembled WGS sequence"/>
</dbReference>
<keyword evidence="1" id="KW-0732">Signal</keyword>
<gene>
    <name evidence="2" type="ORF">D9613_012609</name>
</gene>
<accession>A0A8H4VT72</accession>
<proteinExistence type="predicted"/>
<comment type="caution">
    <text evidence="2">The sequence shown here is derived from an EMBL/GenBank/DDBJ whole genome shotgun (WGS) entry which is preliminary data.</text>
</comment>
<feature type="chain" id="PRO_5034592155" description="Peptidase S54 rhomboid domain-containing protein" evidence="1">
    <location>
        <begin position="22"/>
        <end position="286"/>
    </location>
</feature>
<name>A0A8H4VT72_9AGAR</name>
<evidence type="ECO:0000313" key="2">
    <source>
        <dbReference type="EMBL" id="KAF4621613.1"/>
    </source>
</evidence>
<evidence type="ECO:0000256" key="1">
    <source>
        <dbReference type="SAM" id="SignalP"/>
    </source>
</evidence>
<evidence type="ECO:0008006" key="4">
    <source>
        <dbReference type="Google" id="ProtNLM"/>
    </source>
</evidence>
<feature type="signal peptide" evidence="1">
    <location>
        <begin position="1"/>
        <end position="21"/>
    </location>
</feature>
<protein>
    <recommendedName>
        <fullName evidence="4">Peptidase S54 rhomboid domain-containing protein</fullName>
    </recommendedName>
</protein>
<sequence>MSFALWFGLNLLCNFTIWELAVTCGKLHKRNKRKIAEQIKPIADALVYLNVNKVHPVWFPYSWAPTLHAARISMIYQTNAKKSPTPLSWGTYIVGFLIMLLNPTFLDTLLWPIDTLLRANAVTATLGLLSYPSVHREYRDSALTHLLIGAIASSGGGLSASTLSTWAPNWSFSTPPVLRAGAGWVGTLDVWGGALVALIYSSATGHPAFASVRTYATLLLSSPLVSLTRKPHADSDFPPLDALGAKSLATAVLGVFFAARVLKTHWLGSQVPPAAAAKKTPKKKSY</sequence>
<evidence type="ECO:0000313" key="3">
    <source>
        <dbReference type="Proteomes" id="UP000521872"/>
    </source>
</evidence>